<reference evidence="2 3" key="1">
    <citation type="submission" date="2023-10" db="EMBL/GenBank/DDBJ databases">
        <title>179-bfca-hs.</title>
        <authorList>
            <person name="Miliotis G."/>
            <person name="Sengupta P."/>
            <person name="Hameed A."/>
            <person name="Chuvochina M."/>
            <person name="Mcdonagh F."/>
            <person name="Simpson A.C."/>
            <person name="Singh N.K."/>
            <person name="Rekha P.D."/>
            <person name="Raman K."/>
            <person name="Hugenholtz P."/>
            <person name="Venkateswaran K."/>
        </authorList>
    </citation>
    <scope>NUCLEOTIDE SEQUENCE [LARGE SCALE GENOMIC DNA]</scope>
    <source>
        <strain evidence="2 3">179-BFC-A-HS</strain>
    </source>
</reference>
<dbReference type="EMBL" id="JAROCA020000001">
    <property type="protein sequence ID" value="MDY0404864.1"/>
    <property type="molecule type" value="Genomic_DNA"/>
</dbReference>
<evidence type="ECO:0000313" key="3">
    <source>
        <dbReference type="Proteomes" id="UP001228376"/>
    </source>
</evidence>
<dbReference type="Proteomes" id="UP001228376">
    <property type="component" value="Unassembled WGS sequence"/>
</dbReference>
<keyword evidence="1" id="KW-1133">Transmembrane helix</keyword>
<accession>A0ABU5CG74</accession>
<name>A0ABU5CG74_9BACI</name>
<protein>
    <submittedName>
        <fullName evidence="2">YfzA family protein</fullName>
    </submittedName>
</protein>
<feature type="transmembrane region" description="Helical" evidence="1">
    <location>
        <begin position="61"/>
        <end position="84"/>
    </location>
</feature>
<dbReference type="Pfam" id="PF14118">
    <property type="entry name" value="YfzA"/>
    <property type="match status" value="1"/>
</dbReference>
<keyword evidence="1" id="KW-0812">Transmembrane</keyword>
<gene>
    <name evidence="2" type="ORF">P5G51_005125</name>
</gene>
<feature type="transmembrane region" description="Helical" evidence="1">
    <location>
        <begin position="6"/>
        <end position="23"/>
    </location>
</feature>
<evidence type="ECO:0000256" key="1">
    <source>
        <dbReference type="SAM" id="Phobius"/>
    </source>
</evidence>
<proteinExistence type="predicted"/>
<keyword evidence="3" id="KW-1185">Reference proteome</keyword>
<dbReference type="RefSeq" id="WP_306067215.1">
    <property type="nucleotide sequence ID" value="NZ_JAROCA020000001.1"/>
</dbReference>
<evidence type="ECO:0000313" key="2">
    <source>
        <dbReference type="EMBL" id="MDY0404864.1"/>
    </source>
</evidence>
<comment type="caution">
    <text evidence="2">The sequence shown here is derived from an EMBL/GenBank/DDBJ whole genome shotgun (WGS) entry which is preliminary data.</text>
</comment>
<keyword evidence="1" id="KW-0472">Membrane</keyword>
<dbReference type="InterPro" id="IPR025627">
    <property type="entry name" value="YfzA"/>
</dbReference>
<sequence>MGQYGWYIHLLIFVMAQLIFFVFDDVTGWKNIFNLNASGDWVISKLSPIWEWFHLYNKPQFNLITVIWGSILIIGGLIRIFGVFRYNKEK</sequence>
<organism evidence="2 3">
    <name type="scientific">Tigheibacillus jepli</name>
    <dbReference type="NCBI Taxonomy" id="3035914"/>
    <lineage>
        <taxon>Bacteria</taxon>
        <taxon>Bacillati</taxon>
        <taxon>Bacillota</taxon>
        <taxon>Bacilli</taxon>
        <taxon>Bacillales</taxon>
        <taxon>Bacillaceae</taxon>
        <taxon>Tigheibacillus</taxon>
    </lineage>
</organism>